<feature type="compositionally biased region" description="Acidic residues" evidence="1">
    <location>
        <begin position="828"/>
        <end position="846"/>
    </location>
</feature>
<name>A0A4R0RUX8_9APHY</name>
<feature type="compositionally biased region" description="Basic residues" evidence="1">
    <location>
        <begin position="470"/>
        <end position="481"/>
    </location>
</feature>
<dbReference type="OrthoDB" id="2563191at2759"/>
<feature type="compositionally biased region" description="Basic and acidic residues" evidence="1">
    <location>
        <begin position="500"/>
        <end position="518"/>
    </location>
</feature>
<feature type="compositionally biased region" description="Pro residues" evidence="1">
    <location>
        <begin position="362"/>
        <end position="373"/>
    </location>
</feature>
<accession>A0A4R0RUX8</accession>
<feature type="region of interest" description="Disordered" evidence="1">
    <location>
        <begin position="264"/>
        <end position="339"/>
    </location>
</feature>
<dbReference type="STRING" id="92696.A0A4R0RUX8"/>
<feature type="region of interest" description="Disordered" evidence="1">
    <location>
        <begin position="354"/>
        <end position="384"/>
    </location>
</feature>
<feature type="compositionally biased region" description="Basic and acidic residues" evidence="1">
    <location>
        <begin position="432"/>
        <end position="441"/>
    </location>
</feature>
<feature type="compositionally biased region" description="Polar residues" evidence="1">
    <location>
        <begin position="587"/>
        <end position="604"/>
    </location>
</feature>
<feature type="region of interest" description="Disordered" evidence="1">
    <location>
        <begin position="700"/>
        <end position="746"/>
    </location>
</feature>
<evidence type="ECO:0000256" key="1">
    <source>
        <dbReference type="SAM" id="MobiDB-lite"/>
    </source>
</evidence>
<feature type="compositionally biased region" description="Low complexity" evidence="1">
    <location>
        <begin position="445"/>
        <end position="458"/>
    </location>
</feature>
<dbReference type="EMBL" id="RWJN01000021">
    <property type="protein sequence ID" value="TCD70435.1"/>
    <property type="molecule type" value="Genomic_DNA"/>
</dbReference>
<reference evidence="2 3" key="1">
    <citation type="submission" date="2018-11" db="EMBL/GenBank/DDBJ databases">
        <title>Genome assembly of Steccherinum ochraceum LE-BIN_3174, the white-rot fungus of the Steccherinaceae family (The Residual Polyporoid clade, Polyporales, Basidiomycota).</title>
        <authorList>
            <person name="Fedorova T.V."/>
            <person name="Glazunova O.A."/>
            <person name="Landesman E.O."/>
            <person name="Moiseenko K.V."/>
            <person name="Psurtseva N.V."/>
            <person name="Savinova O.S."/>
            <person name="Shakhova N.V."/>
            <person name="Tyazhelova T.V."/>
            <person name="Vasina D.V."/>
        </authorList>
    </citation>
    <scope>NUCLEOTIDE SEQUENCE [LARGE SCALE GENOMIC DNA]</scope>
    <source>
        <strain evidence="2 3">LE-BIN_3174</strain>
    </source>
</reference>
<feature type="compositionally biased region" description="Acidic residues" evidence="1">
    <location>
        <begin position="728"/>
        <end position="742"/>
    </location>
</feature>
<feature type="compositionally biased region" description="Low complexity" evidence="1">
    <location>
        <begin position="374"/>
        <end position="384"/>
    </location>
</feature>
<dbReference type="AlphaFoldDB" id="A0A4R0RUX8"/>
<gene>
    <name evidence="2" type="ORF">EIP91_003516</name>
</gene>
<keyword evidence="3" id="KW-1185">Reference proteome</keyword>
<sequence>MTVEAHSGHSTKFACKCLNVRINPIPHAGTQAVADPDYKPIYVGDDGIVVVHTQLTLRIRSRAKQDTKGDPSLLTRYVSLKCLICRTLVYRVLQTVSPDVDTTEGPVAPSEEWTERELLKSLSGWIEVYKDCISGDAITSLESSSLISRLYCVVLPADPPLASISVPQYPSLSTSPSTPMAPAHHLPALQPIFLPPPFTPAHPVFRHISAIANEQSSRLREEAEAHLSKVVQDKVAELEVAEYKLKQEVELLWTSYKQNVAEAAPTVNGHRGNTGTGGKAHQRTPSRSGPTSPGGPTAVNGVPGSVRISEFVPSPSLPRRASGVMSPPQHSALSSSLATTSFQHPRALAEFHARSNTNGSSSPPPYSSNPPSPSRASSTTGALSLATASTRTLTMAEGGSSIRDAHRRNIDERIDTATSFKYESALAAEMAARFEETRASEPEAAEPSSSPSEQPTASGSGSGAPTTRGRSPRAGRSAIKKPKSDGGSASPSTKSSTSGEGDKTKETPTKGKRKVTFDVKPDVAIISSEASVHKLDESRLEQEAVFDMENERDDQDTVVDPTTPPFSLPTTPTAEPIRAPRHHRTRSANSNNALGLPSSLSTLRPASLPVPSTLRPPIPVEPHEDRPRSEIVRESLLLQVDSKARNIEEYREVLDTYEEPTDPREAEILKLVAASTPSHRSAWKKDSKAWQVFVARHGHKAEKHQNAIAEEEEDSTAESNNGRGGYYDESEDDTSGLDEDEANNTYTTSQIAHSLPIAIAPLSEHRLKLGVPSFQPKTSLSDRPGVLVPPLRNKAGNAHSVNSEALKRASYAERDRARSMDPGTLDFTADEDEEEEEDDVVEENEEVGGKGRQRALKILEARSAVPAEGMWRSLA</sequence>
<organism evidence="2 3">
    <name type="scientific">Steccherinum ochraceum</name>
    <dbReference type="NCBI Taxonomy" id="92696"/>
    <lineage>
        <taxon>Eukaryota</taxon>
        <taxon>Fungi</taxon>
        <taxon>Dikarya</taxon>
        <taxon>Basidiomycota</taxon>
        <taxon>Agaricomycotina</taxon>
        <taxon>Agaricomycetes</taxon>
        <taxon>Polyporales</taxon>
        <taxon>Steccherinaceae</taxon>
        <taxon>Steccherinum</taxon>
    </lineage>
</organism>
<feature type="compositionally biased region" description="Low complexity" evidence="1">
    <location>
        <begin position="485"/>
        <end position="499"/>
    </location>
</feature>
<feature type="region of interest" description="Disordered" evidence="1">
    <location>
        <begin position="432"/>
        <end position="518"/>
    </location>
</feature>
<comment type="caution">
    <text evidence="2">The sequence shown here is derived from an EMBL/GenBank/DDBJ whole genome shotgun (WGS) entry which is preliminary data.</text>
</comment>
<dbReference type="Proteomes" id="UP000292702">
    <property type="component" value="Unassembled WGS sequence"/>
</dbReference>
<feature type="compositionally biased region" description="Low complexity" evidence="1">
    <location>
        <begin position="283"/>
        <end position="297"/>
    </location>
</feature>
<feature type="compositionally biased region" description="Basic and acidic residues" evidence="1">
    <location>
        <begin position="805"/>
        <end position="819"/>
    </location>
</feature>
<proteinExistence type="predicted"/>
<feature type="region of interest" description="Disordered" evidence="1">
    <location>
        <begin position="549"/>
        <end position="628"/>
    </location>
</feature>
<protein>
    <submittedName>
        <fullName evidence="2">Uncharacterized protein</fullName>
    </submittedName>
</protein>
<evidence type="ECO:0000313" key="3">
    <source>
        <dbReference type="Proteomes" id="UP000292702"/>
    </source>
</evidence>
<evidence type="ECO:0000313" key="2">
    <source>
        <dbReference type="EMBL" id="TCD70435.1"/>
    </source>
</evidence>
<feature type="region of interest" description="Disordered" evidence="1">
    <location>
        <begin position="793"/>
        <end position="850"/>
    </location>
</feature>